<accession>A0ABQ4YBL8</accession>
<feature type="region of interest" description="Disordered" evidence="1">
    <location>
        <begin position="61"/>
        <end position="84"/>
    </location>
</feature>
<evidence type="ECO:0008006" key="4">
    <source>
        <dbReference type="Google" id="ProtNLM"/>
    </source>
</evidence>
<protein>
    <recommendedName>
        <fullName evidence="4">CCD97-like C-terminal domain-containing protein</fullName>
    </recommendedName>
</protein>
<dbReference type="EMBL" id="BQNB010010238">
    <property type="protein sequence ID" value="GJS74543.1"/>
    <property type="molecule type" value="Genomic_DNA"/>
</dbReference>
<evidence type="ECO:0000256" key="1">
    <source>
        <dbReference type="SAM" id="MobiDB-lite"/>
    </source>
</evidence>
<organism evidence="2 3">
    <name type="scientific">Tanacetum coccineum</name>
    <dbReference type="NCBI Taxonomy" id="301880"/>
    <lineage>
        <taxon>Eukaryota</taxon>
        <taxon>Viridiplantae</taxon>
        <taxon>Streptophyta</taxon>
        <taxon>Embryophyta</taxon>
        <taxon>Tracheophyta</taxon>
        <taxon>Spermatophyta</taxon>
        <taxon>Magnoliopsida</taxon>
        <taxon>eudicotyledons</taxon>
        <taxon>Gunneridae</taxon>
        <taxon>Pentapetalae</taxon>
        <taxon>asterids</taxon>
        <taxon>campanulids</taxon>
        <taxon>Asterales</taxon>
        <taxon>Asteraceae</taxon>
        <taxon>Asteroideae</taxon>
        <taxon>Anthemideae</taxon>
        <taxon>Anthemidinae</taxon>
        <taxon>Tanacetum</taxon>
    </lineage>
</organism>
<reference evidence="2" key="2">
    <citation type="submission" date="2022-01" db="EMBL/GenBank/DDBJ databases">
        <authorList>
            <person name="Yamashiro T."/>
            <person name="Shiraishi A."/>
            <person name="Satake H."/>
            <person name="Nakayama K."/>
        </authorList>
    </citation>
    <scope>NUCLEOTIDE SEQUENCE</scope>
</reference>
<proteinExistence type="predicted"/>
<gene>
    <name evidence="2" type="ORF">Tco_0707384</name>
</gene>
<name>A0ABQ4YBL8_9ASTR</name>
<keyword evidence="3" id="KW-1185">Reference proteome</keyword>
<comment type="caution">
    <text evidence="2">The sequence shown here is derived from an EMBL/GenBank/DDBJ whole genome shotgun (WGS) entry which is preliminary data.</text>
</comment>
<sequence>MTRGLAIKEKLEYEVYRRHFKTLSPDELRSPDFNSLSDQEYSEEEVLETMAETMEQYMSKTRADYGSRVDRPKIEDKDNFEQKG</sequence>
<dbReference type="Proteomes" id="UP001151760">
    <property type="component" value="Unassembled WGS sequence"/>
</dbReference>
<evidence type="ECO:0000313" key="3">
    <source>
        <dbReference type="Proteomes" id="UP001151760"/>
    </source>
</evidence>
<reference evidence="2" key="1">
    <citation type="journal article" date="2022" name="Int. J. Mol. Sci.">
        <title>Draft Genome of Tanacetum Coccineum: Genomic Comparison of Closely Related Tanacetum-Family Plants.</title>
        <authorList>
            <person name="Yamashiro T."/>
            <person name="Shiraishi A."/>
            <person name="Nakayama K."/>
            <person name="Satake H."/>
        </authorList>
    </citation>
    <scope>NUCLEOTIDE SEQUENCE</scope>
</reference>
<evidence type="ECO:0000313" key="2">
    <source>
        <dbReference type="EMBL" id="GJS74543.1"/>
    </source>
</evidence>